<gene>
    <name evidence="7" type="ORF">ADK75_14620</name>
</gene>
<keyword evidence="3 6" id="KW-0812">Transmembrane</keyword>
<feature type="transmembrane region" description="Helical" evidence="6">
    <location>
        <begin position="91"/>
        <end position="112"/>
    </location>
</feature>
<reference evidence="8" key="1">
    <citation type="submission" date="2015-07" db="EMBL/GenBank/DDBJ databases">
        <authorList>
            <consortium name="Consortium for Microbial Forensics and Genomics (microFORGE)"/>
            <person name="Knight B.M."/>
            <person name="Roberts D.P."/>
            <person name="Lin D."/>
            <person name="Hari K."/>
            <person name="Fletcher J."/>
            <person name="Melcher U."/>
            <person name="Blagden T."/>
            <person name="Winegar R.A."/>
        </authorList>
    </citation>
    <scope>NUCLEOTIDE SEQUENCE [LARGE SCALE GENOMIC DNA]</scope>
    <source>
        <strain evidence="8">NRRL B-1447</strain>
    </source>
</reference>
<evidence type="ECO:0000256" key="3">
    <source>
        <dbReference type="ARBA" id="ARBA00022692"/>
    </source>
</evidence>
<evidence type="ECO:0000256" key="6">
    <source>
        <dbReference type="SAM" id="Phobius"/>
    </source>
</evidence>
<feature type="transmembrane region" description="Helical" evidence="6">
    <location>
        <begin position="300"/>
        <end position="323"/>
    </location>
</feature>
<feature type="transmembrane region" description="Helical" evidence="6">
    <location>
        <begin position="339"/>
        <end position="362"/>
    </location>
</feature>
<feature type="transmembrane region" description="Helical" evidence="6">
    <location>
        <begin position="45"/>
        <end position="66"/>
    </location>
</feature>
<dbReference type="InterPro" id="IPR050833">
    <property type="entry name" value="Poly_Biosynth_Transport"/>
</dbReference>
<dbReference type="EMBL" id="LGUV01000155">
    <property type="protein sequence ID" value="KOG53852.1"/>
    <property type="molecule type" value="Genomic_DNA"/>
</dbReference>
<accession>A0A0L8MTV7</accession>
<evidence type="ECO:0000256" key="1">
    <source>
        <dbReference type="ARBA" id="ARBA00004651"/>
    </source>
</evidence>
<evidence type="ECO:0000313" key="8">
    <source>
        <dbReference type="Proteomes" id="UP000037084"/>
    </source>
</evidence>
<evidence type="ECO:0008006" key="9">
    <source>
        <dbReference type="Google" id="ProtNLM"/>
    </source>
</evidence>
<protein>
    <recommendedName>
        <fullName evidence="9">Polysaccharide biosynthesis protein</fullName>
    </recommendedName>
</protein>
<keyword evidence="4 6" id="KW-1133">Transmembrane helix</keyword>
<comment type="subcellular location">
    <subcellularLocation>
        <location evidence="1">Cell membrane</location>
        <topology evidence="1">Multi-pass membrane protein</topology>
    </subcellularLocation>
</comment>
<feature type="transmembrane region" description="Helical" evidence="6">
    <location>
        <begin position="15"/>
        <end position="33"/>
    </location>
</feature>
<keyword evidence="5 6" id="KW-0472">Membrane</keyword>
<dbReference type="PATRIC" id="fig|1961.12.peg.3374"/>
<keyword evidence="2" id="KW-1003">Cell membrane</keyword>
<sequence>MNPISKLLKALPPGTAMVAGGTAVLGAASYIHLAVAGHSLSKADMAGVSVLWTLVMSVGIGLFFPIEQELTRIVAARAVRGEGAAPVLRKAGLLTAGILAVVIGALALFAGPIADRLFQGDRQLVAVLGAAFAGMALCYLTRGVLAGTGRFTAYGSQLAVDGGLRIALAFACALAGLHSALAFSLILVVAPFIALLVTLAPTRGAARPGGPIATRELVRGLGPLTASTLLAQVVVNAAVMSTQLLEPTRTELIAGLLSALVLARVPLFVFGSLQASLLSGLSTVVAAGDHQGFARMLRKACLVVLGLGAVGGVPAVLIGPWLIEVLFGATPGQLGHLDFLWFAIGTTCYMLAMVLGQAQMVLHKHRAQLVCWVFGTAVLLGITLVPGDIALRVGLAYAIGSLATAAAMLLTLRGAVERRRTTAPIPDGHLTEV</sequence>
<dbReference type="PANTHER" id="PTHR30250">
    <property type="entry name" value="PST FAMILY PREDICTED COLANIC ACID TRANSPORTER"/>
    <property type="match status" value="1"/>
</dbReference>
<feature type="transmembrane region" description="Helical" evidence="6">
    <location>
        <begin position="369"/>
        <end position="387"/>
    </location>
</feature>
<feature type="transmembrane region" description="Helical" evidence="6">
    <location>
        <begin position="124"/>
        <end position="146"/>
    </location>
</feature>
<comment type="caution">
    <text evidence="7">The sequence shown here is derived from an EMBL/GenBank/DDBJ whole genome shotgun (WGS) entry which is preliminary data.</text>
</comment>
<name>A0A0L8MTV7_STRVG</name>
<dbReference type="RefSeq" id="WP_063785533.1">
    <property type="nucleotide sequence ID" value="NZ_LGUV01000155.1"/>
</dbReference>
<evidence type="ECO:0000313" key="7">
    <source>
        <dbReference type="EMBL" id="KOG53852.1"/>
    </source>
</evidence>
<dbReference type="Proteomes" id="UP000037084">
    <property type="component" value="Unassembled WGS sequence"/>
</dbReference>
<evidence type="ECO:0000256" key="5">
    <source>
        <dbReference type="ARBA" id="ARBA00023136"/>
    </source>
</evidence>
<organism evidence="7 8">
    <name type="scientific">Streptomyces virginiae</name>
    <name type="common">Streptomyces cinnamonensis</name>
    <dbReference type="NCBI Taxonomy" id="1961"/>
    <lineage>
        <taxon>Bacteria</taxon>
        <taxon>Bacillati</taxon>
        <taxon>Actinomycetota</taxon>
        <taxon>Actinomycetes</taxon>
        <taxon>Kitasatosporales</taxon>
        <taxon>Streptomycetaceae</taxon>
        <taxon>Streptomyces</taxon>
    </lineage>
</organism>
<evidence type="ECO:0000256" key="4">
    <source>
        <dbReference type="ARBA" id="ARBA00022989"/>
    </source>
</evidence>
<proteinExistence type="predicted"/>
<dbReference type="PANTHER" id="PTHR30250:SF11">
    <property type="entry name" value="O-ANTIGEN TRANSPORTER-RELATED"/>
    <property type="match status" value="1"/>
</dbReference>
<dbReference type="AlphaFoldDB" id="A0A0L8MTV7"/>
<feature type="transmembrane region" description="Helical" evidence="6">
    <location>
        <begin position="265"/>
        <end position="288"/>
    </location>
</feature>
<evidence type="ECO:0000256" key="2">
    <source>
        <dbReference type="ARBA" id="ARBA00022475"/>
    </source>
</evidence>
<dbReference type="GO" id="GO:0005886">
    <property type="term" value="C:plasma membrane"/>
    <property type="evidence" value="ECO:0007669"/>
    <property type="project" value="UniProtKB-SubCell"/>
</dbReference>
<feature type="transmembrane region" description="Helical" evidence="6">
    <location>
        <begin position="166"/>
        <end position="199"/>
    </location>
</feature>
<feature type="transmembrane region" description="Helical" evidence="6">
    <location>
        <begin position="393"/>
        <end position="412"/>
    </location>
</feature>